<comment type="caution">
    <text evidence="1">The sequence shown here is derived from an EMBL/GenBank/DDBJ whole genome shotgun (WGS) entry which is preliminary data.</text>
</comment>
<protein>
    <submittedName>
        <fullName evidence="1">Uncharacterized protein</fullName>
    </submittedName>
</protein>
<gene>
    <name evidence="1" type="ORF">ISN45_Aa06g024480</name>
</gene>
<evidence type="ECO:0000313" key="2">
    <source>
        <dbReference type="Proteomes" id="UP000694240"/>
    </source>
</evidence>
<organism evidence="1 2">
    <name type="scientific">Arabidopsis thaliana x Arabidopsis arenosa</name>
    <dbReference type="NCBI Taxonomy" id="1240361"/>
    <lineage>
        <taxon>Eukaryota</taxon>
        <taxon>Viridiplantae</taxon>
        <taxon>Streptophyta</taxon>
        <taxon>Embryophyta</taxon>
        <taxon>Tracheophyta</taxon>
        <taxon>Spermatophyta</taxon>
        <taxon>Magnoliopsida</taxon>
        <taxon>eudicotyledons</taxon>
        <taxon>Gunneridae</taxon>
        <taxon>Pentapetalae</taxon>
        <taxon>rosids</taxon>
        <taxon>malvids</taxon>
        <taxon>Brassicales</taxon>
        <taxon>Brassicaceae</taxon>
        <taxon>Camelineae</taxon>
        <taxon>Arabidopsis</taxon>
    </lineage>
</organism>
<dbReference type="Proteomes" id="UP000694240">
    <property type="component" value="Chromosome 11"/>
</dbReference>
<accession>A0A8T1YZ36</accession>
<reference evidence="1 2" key="1">
    <citation type="submission" date="2020-12" db="EMBL/GenBank/DDBJ databases">
        <title>Concerted genomic and epigenomic changes stabilize Arabidopsis allopolyploids.</title>
        <authorList>
            <person name="Chen Z."/>
        </authorList>
    </citation>
    <scope>NUCLEOTIDE SEQUENCE [LARGE SCALE GENOMIC DNA]</scope>
    <source>
        <strain evidence="1">Allo738</strain>
        <tissue evidence="1">Leaf</tissue>
    </source>
</reference>
<sequence>VCWLVSGHGPASSFQTFNTVRFIRRVLPIVTGDFRFCHRRSWALCRRRSLALSRRRSLALSRRRSLALRRRRSLALFLINLSSFFRHAVRAAF</sequence>
<feature type="non-terminal residue" evidence="1">
    <location>
        <position position="1"/>
    </location>
</feature>
<dbReference type="EMBL" id="JAEFBK010000011">
    <property type="protein sequence ID" value="KAG7551815.1"/>
    <property type="molecule type" value="Genomic_DNA"/>
</dbReference>
<name>A0A8T1YZ36_9BRAS</name>
<keyword evidence="2" id="KW-1185">Reference proteome</keyword>
<evidence type="ECO:0000313" key="1">
    <source>
        <dbReference type="EMBL" id="KAG7551815.1"/>
    </source>
</evidence>
<dbReference type="AlphaFoldDB" id="A0A8T1YZ36"/>
<proteinExistence type="predicted"/>